<sequence length="188" mass="19938">MAHPKMQQYSDQGTSASTEQRRLVTMASREQWAQVDPADPPNNAVSDSPPSPPSLVPGPAAFSALSPPRDASTPQSARQKRCTPLQPLNSTKLSPAPSQHHVSTARASISSSRAVRVEIPGSSRASARGSWPPSHLISPAGLAQVLVLLGLRVRRAIQPCVLSEGLVRTSLDRFQVRVPARPAIALPG</sequence>
<organism evidence="2 3">
    <name type="scientific">Setomelanomma holmii</name>
    <dbReference type="NCBI Taxonomy" id="210430"/>
    <lineage>
        <taxon>Eukaryota</taxon>
        <taxon>Fungi</taxon>
        <taxon>Dikarya</taxon>
        <taxon>Ascomycota</taxon>
        <taxon>Pezizomycotina</taxon>
        <taxon>Dothideomycetes</taxon>
        <taxon>Pleosporomycetidae</taxon>
        <taxon>Pleosporales</taxon>
        <taxon>Pleosporineae</taxon>
        <taxon>Phaeosphaeriaceae</taxon>
        <taxon>Setomelanomma</taxon>
    </lineage>
</organism>
<feature type="compositionally biased region" description="Low complexity" evidence="1">
    <location>
        <begin position="102"/>
        <end position="114"/>
    </location>
</feature>
<dbReference type="AlphaFoldDB" id="A0A9P4LKW1"/>
<feature type="compositionally biased region" description="Polar residues" evidence="1">
    <location>
        <begin position="86"/>
        <end position="101"/>
    </location>
</feature>
<gene>
    <name evidence="2" type="ORF">EK21DRAFT_90043</name>
</gene>
<dbReference type="EMBL" id="ML978204">
    <property type="protein sequence ID" value="KAF2029148.1"/>
    <property type="molecule type" value="Genomic_DNA"/>
</dbReference>
<protein>
    <submittedName>
        <fullName evidence="2">Uncharacterized protein</fullName>
    </submittedName>
</protein>
<keyword evidence="3" id="KW-1185">Reference proteome</keyword>
<name>A0A9P4LKW1_9PLEO</name>
<dbReference type="Proteomes" id="UP000799777">
    <property type="component" value="Unassembled WGS sequence"/>
</dbReference>
<evidence type="ECO:0000313" key="3">
    <source>
        <dbReference type="Proteomes" id="UP000799777"/>
    </source>
</evidence>
<proteinExistence type="predicted"/>
<evidence type="ECO:0000313" key="2">
    <source>
        <dbReference type="EMBL" id="KAF2029148.1"/>
    </source>
</evidence>
<evidence type="ECO:0000256" key="1">
    <source>
        <dbReference type="SAM" id="MobiDB-lite"/>
    </source>
</evidence>
<reference evidence="2" key="1">
    <citation type="journal article" date="2020" name="Stud. Mycol.">
        <title>101 Dothideomycetes genomes: a test case for predicting lifestyles and emergence of pathogens.</title>
        <authorList>
            <person name="Haridas S."/>
            <person name="Albert R."/>
            <person name="Binder M."/>
            <person name="Bloem J."/>
            <person name="Labutti K."/>
            <person name="Salamov A."/>
            <person name="Andreopoulos B."/>
            <person name="Baker S."/>
            <person name="Barry K."/>
            <person name="Bills G."/>
            <person name="Bluhm B."/>
            <person name="Cannon C."/>
            <person name="Castanera R."/>
            <person name="Culley D."/>
            <person name="Daum C."/>
            <person name="Ezra D."/>
            <person name="Gonzalez J."/>
            <person name="Henrissat B."/>
            <person name="Kuo A."/>
            <person name="Liang C."/>
            <person name="Lipzen A."/>
            <person name="Lutzoni F."/>
            <person name="Magnuson J."/>
            <person name="Mondo S."/>
            <person name="Nolan M."/>
            <person name="Ohm R."/>
            <person name="Pangilinan J."/>
            <person name="Park H.-J."/>
            <person name="Ramirez L."/>
            <person name="Alfaro M."/>
            <person name="Sun H."/>
            <person name="Tritt A."/>
            <person name="Yoshinaga Y."/>
            <person name="Zwiers L.-H."/>
            <person name="Turgeon B."/>
            <person name="Goodwin S."/>
            <person name="Spatafora J."/>
            <person name="Crous P."/>
            <person name="Grigoriev I."/>
        </authorList>
    </citation>
    <scope>NUCLEOTIDE SEQUENCE</scope>
    <source>
        <strain evidence="2">CBS 110217</strain>
    </source>
</reference>
<feature type="compositionally biased region" description="Polar residues" evidence="1">
    <location>
        <begin position="7"/>
        <end position="18"/>
    </location>
</feature>
<comment type="caution">
    <text evidence="2">The sequence shown here is derived from an EMBL/GenBank/DDBJ whole genome shotgun (WGS) entry which is preliminary data.</text>
</comment>
<feature type="region of interest" description="Disordered" evidence="1">
    <location>
        <begin position="1"/>
        <end position="115"/>
    </location>
</feature>
<accession>A0A9P4LKW1</accession>